<dbReference type="AlphaFoldDB" id="G4RFH2"/>
<dbReference type="Pfam" id="PF04101">
    <property type="entry name" value="Glyco_tran_28_C"/>
    <property type="match status" value="1"/>
</dbReference>
<dbReference type="Pfam" id="PF03033">
    <property type="entry name" value="Glyco_transf_28"/>
    <property type="match status" value="1"/>
</dbReference>
<proteinExistence type="inferred from homology"/>
<accession>G4RFH2</accession>
<keyword evidence="9 10" id="KW-0961">Cell wall biogenesis/degradation</keyword>
<keyword evidence="7 10" id="KW-0472">Membrane</keyword>
<evidence type="ECO:0000313" key="14">
    <source>
        <dbReference type="Proteomes" id="UP000008850"/>
    </source>
</evidence>
<evidence type="ECO:0000256" key="2">
    <source>
        <dbReference type="ARBA" id="ARBA00022618"/>
    </source>
</evidence>
<keyword evidence="10" id="KW-0997">Cell inner membrane</keyword>
<dbReference type="CDD" id="cd03785">
    <property type="entry name" value="GT28_MurG"/>
    <property type="match status" value="1"/>
</dbReference>
<feature type="domain" description="Glycosyl transferase family 28 C-terminal" evidence="12">
    <location>
        <begin position="217"/>
        <end position="383"/>
    </location>
</feature>
<evidence type="ECO:0000256" key="7">
    <source>
        <dbReference type="ARBA" id="ARBA00023136"/>
    </source>
</evidence>
<dbReference type="eggNOG" id="COG0707">
    <property type="taxonomic scope" value="Bacteria"/>
</dbReference>
<dbReference type="GO" id="GO:0051991">
    <property type="term" value="F:UDP-N-acetyl-D-glucosamine:N-acetylmuramoyl-L-alanyl-D-glutamyl-meso-2,6-diaminopimelyl-D-alanyl-D-alanine-diphosphoundecaprenol 4-beta-N-acetylglucosaminlytransferase activity"/>
    <property type="evidence" value="ECO:0007669"/>
    <property type="project" value="RHEA"/>
</dbReference>
<dbReference type="NCBIfam" id="TIGR01133">
    <property type="entry name" value="murG"/>
    <property type="match status" value="1"/>
</dbReference>
<evidence type="ECO:0000256" key="6">
    <source>
        <dbReference type="ARBA" id="ARBA00022984"/>
    </source>
</evidence>
<name>G4RFH2_PELHB</name>
<evidence type="ECO:0000256" key="4">
    <source>
        <dbReference type="ARBA" id="ARBA00022679"/>
    </source>
</evidence>
<comment type="function">
    <text evidence="10">Cell wall formation. Catalyzes the transfer of a GlcNAc subunit on undecaprenyl-pyrophosphoryl-MurNAc-pentapeptide (lipid intermediate I) to form undecaprenyl-pyrophosphoryl-MurNAc-(pentapeptide)GlcNAc (lipid intermediate II).</text>
</comment>
<evidence type="ECO:0000256" key="5">
    <source>
        <dbReference type="ARBA" id="ARBA00022960"/>
    </source>
</evidence>
<dbReference type="GO" id="GO:0005886">
    <property type="term" value="C:plasma membrane"/>
    <property type="evidence" value="ECO:0007669"/>
    <property type="project" value="UniProtKB-SubCell"/>
</dbReference>
<dbReference type="Gene3D" id="3.40.50.2000">
    <property type="entry name" value="Glycogen Phosphorylase B"/>
    <property type="match status" value="2"/>
</dbReference>
<dbReference type="PATRIC" id="fig|1082931.4.peg.1969"/>
<dbReference type="EMBL" id="CP003075">
    <property type="protein sequence ID" value="AEQ52010.1"/>
    <property type="molecule type" value="Genomic_DNA"/>
</dbReference>
<comment type="caution">
    <text evidence="10">Lacks conserved residue(s) required for the propagation of feature annotation.</text>
</comment>
<dbReference type="HAMAP" id="MF_00033">
    <property type="entry name" value="MurG"/>
    <property type="match status" value="1"/>
</dbReference>
<feature type="binding site" evidence="10">
    <location>
        <begin position="42"/>
        <end position="44"/>
    </location>
    <ligand>
        <name>UDP-N-acetyl-alpha-D-glucosamine</name>
        <dbReference type="ChEBI" id="CHEBI:57705"/>
    </ligand>
</feature>
<keyword evidence="2 10" id="KW-0132">Cell division</keyword>
<comment type="similarity">
    <text evidence="10">Belongs to the glycosyltransferase 28 family. MurG subfamily.</text>
</comment>
<protein>
    <recommendedName>
        <fullName evidence="10">UDP-N-acetylglucosamine--N-acetylmuramyl-(pentapeptide) pyrophosphoryl-undecaprenol N-acetylglucosamine transferase</fullName>
        <ecNumber evidence="10">2.4.1.227</ecNumber>
    </recommendedName>
    <alternativeName>
        <fullName evidence="10">Undecaprenyl-PP-MurNAc-pentapeptide-UDPGlcNAc GlcNAc transferase</fullName>
    </alternativeName>
</protein>
<dbReference type="GO" id="GO:0009252">
    <property type="term" value="P:peptidoglycan biosynthetic process"/>
    <property type="evidence" value="ECO:0007669"/>
    <property type="project" value="UniProtKB-UniRule"/>
</dbReference>
<keyword evidence="6 10" id="KW-0573">Peptidoglycan synthesis</keyword>
<feature type="binding site" evidence="10">
    <location>
        <position position="324"/>
    </location>
    <ligand>
        <name>UDP-N-acetyl-alpha-D-glucosamine</name>
        <dbReference type="ChEBI" id="CHEBI:57705"/>
    </ligand>
</feature>
<keyword evidence="3 10" id="KW-0328">Glycosyltransferase</keyword>
<evidence type="ECO:0000259" key="11">
    <source>
        <dbReference type="Pfam" id="PF03033"/>
    </source>
</evidence>
<feature type="binding site" evidence="10">
    <location>
        <position position="153"/>
    </location>
    <ligand>
        <name>UDP-N-acetyl-alpha-D-glucosamine</name>
        <dbReference type="ChEBI" id="CHEBI:57705"/>
    </ligand>
</feature>
<evidence type="ECO:0000256" key="9">
    <source>
        <dbReference type="ARBA" id="ARBA00023316"/>
    </source>
</evidence>
<keyword evidence="14" id="KW-1185">Reference proteome</keyword>
<dbReference type="InterPro" id="IPR006009">
    <property type="entry name" value="GlcNAc_MurG"/>
</dbReference>
<dbReference type="EC" id="2.4.1.227" evidence="10"/>
<keyword evidence="1 10" id="KW-1003">Cell membrane</keyword>
<dbReference type="GO" id="GO:0050511">
    <property type="term" value="F:undecaprenyldiphospho-muramoylpentapeptide beta-N-acetylglucosaminyltransferase activity"/>
    <property type="evidence" value="ECO:0007669"/>
    <property type="project" value="UniProtKB-UniRule"/>
</dbReference>
<evidence type="ECO:0000259" key="12">
    <source>
        <dbReference type="Pfam" id="PF04101"/>
    </source>
</evidence>
<dbReference type="GO" id="GO:0051301">
    <property type="term" value="P:cell division"/>
    <property type="evidence" value="ECO:0007669"/>
    <property type="project" value="UniProtKB-KW"/>
</dbReference>
<feature type="binding site" evidence="10">
    <location>
        <position position="195"/>
    </location>
    <ligand>
        <name>UDP-N-acetyl-alpha-D-glucosamine</name>
        <dbReference type="ChEBI" id="CHEBI:57705"/>
    </ligand>
</feature>
<dbReference type="InterPro" id="IPR004276">
    <property type="entry name" value="GlycoTrans_28_N"/>
</dbReference>
<dbReference type="KEGG" id="phl:KKY_2000"/>
<organism evidence="13 14">
    <name type="scientific">Pelagibacterium halotolerans (strain DSM 22347 / JCM 15775 / CGMCC 1.7692 / B2)</name>
    <dbReference type="NCBI Taxonomy" id="1082931"/>
    <lineage>
        <taxon>Bacteria</taxon>
        <taxon>Pseudomonadati</taxon>
        <taxon>Pseudomonadota</taxon>
        <taxon>Alphaproteobacteria</taxon>
        <taxon>Hyphomicrobiales</taxon>
        <taxon>Devosiaceae</taxon>
        <taxon>Pelagibacterium</taxon>
    </lineage>
</organism>
<evidence type="ECO:0000256" key="3">
    <source>
        <dbReference type="ARBA" id="ARBA00022676"/>
    </source>
</evidence>
<dbReference type="PANTHER" id="PTHR21015:SF22">
    <property type="entry name" value="GLYCOSYLTRANSFERASE"/>
    <property type="match status" value="1"/>
</dbReference>
<comment type="subcellular location">
    <subcellularLocation>
        <location evidence="10">Cell inner membrane</location>
        <topology evidence="10">Peripheral membrane protein</topology>
        <orientation evidence="10">Cytoplasmic side</orientation>
    </subcellularLocation>
</comment>
<dbReference type="GO" id="GO:0071555">
    <property type="term" value="P:cell wall organization"/>
    <property type="evidence" value="ECO:0007669"/>
    <property type="project" value="UniProtKB-KW"/>
</dbReference>
<dbReference type="UniPathway" id="UPA00219"/>
<feature type="binding site" evidence="10">
    <location>
        <position position="223"/>
    </location>
    <ligand>
        <name>UDP-N-acetyl-alpha-D-glucosamine</name>
        <dbReference type="ChEBI" id="CHEBI:57705"/>
    </ligand>
</feature>
<dbReference type="HOGENOM" id="CLU_037404_2_1_5"/>
<dbReference type="PANTHER" id="PTHR21015">
    <property type="entry name" value="UDP-N-ACETYLGLUCOSAMINE--N-ACETYLMURAMYL-(PENTAPEPTIDE) PYROPHOSPHORYL-UNDECAPRENOL N-ACETYLGLUCOSAMINE TRANSFERASE 1"/>
    <property type="match status" value="1"/>
</dbReference>
<keyword evidence="4 10" id="KW-0808">Transferase</keyword>
<evidence type="ECO:0000256" key="1">
    <source>
        <dbReference type="ARBA" id="ARBA00022475"/>
    </source>
</evidence>
<dbReference type="InterPro" id="IPR007235">
    <property type="entry name" value="Glyco_trans_28_C"/>
</dbReference>
<gene>
    <name evidence="10" type="primary">murG</name>
    <name evidence="13" type="ordered locus">KKY_2000</name>
</gene>
<comment type="catalytic activity">
    <reaction evidence="10">
        <text>di-trans,octa-cis-undecaprenyl diphospho-N-acetyl-alpha-D-muramoyl-L-alanyl-D-glutamyl-meso-2,6-diaminopimeloyl-D-alanyl-D-alanine + UDP-N-acetyl-alpha-D-glucosamine = di-trans,octa-cis-undecaprenyl diphospho-[N-acetyl-alpha-D-glucosaminyl-(1-&gt;4)]-N-acetyl-alpha-D-muramoyl-L-alanyl-D-glutamyl-meso-2,6-diaminopimeloyl-D-alanyl-D-alanine + UDP + H(+)</text>
        <dbReference type="Rhea" id="RHEA:31227"/>
        <dbReference type="ChEBI" id="CHEBI:15378"/>
        <dbReference type="ChEBI" id="CHEBI:57705"/>
        <dbReference type="ChEBI" id="CHEBI:58223"/>
        <dbReference type="ChEBI" id="CHEBI:61387"/>
        <dbReference type="ChEBI" id="CHEBI:61388"/>
        <dbReference type="EC" id="2.4.1.227"/>
    </reaction>
</comment>
<dbReference type="SUPFAM" id="SSF53756">
    <property type="entry name" value="UDP-Glycosyltransferase/glycogen phosphorylase"/>
    <property type="match status" value="1"/>
</dbReference>
<evidence type="ECO:0000256" key="8">
    <source>
        <dbReference type="ARBA" id="ARBA00023306"/>
    </source>
</evidence>
<evidence type="ECO:0000256" key="10">
    <source>
        <dbReference type="HAMAP-Rule" id="MF_00033"/>
    </source>
</evidence>
<dbReference type="STRING" id="1082931.KKY_2000"/>
<dbReference type="Proteomes" id="UP000008850">
    <property type="component" value="Chromosome"/>
</dbReference>
<comment type="pathway">
    <text evidence="10">Cell wall biogenesis; peptidoglycan biosynthesis.</text>
</comment>
<keyword evidence="8 10" id="KW-0131">Cell cycle</keyword>
<feature type="domain" description="Glycosyltransferase family 28 N-terminal" evidence="11">
    <location>
        <begin position="35"/>
        <end position="169"/>
    </location>
</feature>
<dbReference type="GO" id="GO:0005975">
    <property type="term" value="P:carbohydrate metabolic process"/>
    <property type="evidence" value="ECO:0007669"/>
    <property type="project" value="InterPro"/>
</dbReference>
<keyword evidence="5 10" id="KW-0133">Cell shape</keyword>
<dbReference type="GO" id="GO:0008360">
    <property type="term" value="P:regulation of cell shape"/>
    <property type="evidence" value="ECO:0007669"/>
    <property type="project" value="UniProtKB-KW"/>
</dbReference>
<sequence>MIQVFVLLRVRAAKPFSLLLDALQRTEQQVDMSTFALMAGGTGGHLFPAMALAQELRRRGHDIHLVTDERVSHYGAEFPASGIHVVQAATPSIRNPVKFVRAGFTILGGTATAIGVLREIKPAAVVGFGGYPCFPPFLAASVLRIPGILHEQNAVMGRANRALARFAKVLAMSFAQTAHADKFSLQKVLVGNPVRDRVRAIAGMSYPALAEDGPINLLVFGGSQGARAFSDIVPAAIAELDEDLRRRLVVTQQCREEDLDRVAEAYRAARVNVELAGFFTDLPERIVSSHLVIGRAGASTIAELGALGRPSILIPLPGSLDQDQKANALVMEEAGGAWVFDQATLSPQSLATQLNDLFLAPDRLRAAASAALSVGMPDAVERLADLVEQTAKGQS</sequence>
<evidence type="ECO:0000313" key="13">
    <source>
        <dbReference type="EMBL" id="AEQ52010.1"/>
    </source>
</evidence>
<reference evidence="13 14" key="1">
    <citation type="journal article" date="2012" name="J. Bacteriol.">
        <title>Complete genome sequence of Pelagibacterium halotolerans B2T.</title>
        <authorList>
            <person name="Huo Y.Y."/>
            <person name="Cheng H."/>
            <person name="Han X.F."/>
            <person name="Jiang X.W."/>
            <person name="Sun C."/>
            <person name="Zhang X.Q."/>
            <person name="Zhu X.F."/>
            <person name="Liu Y.F."/>
            <person name="Li P.F."/>
            <person name="Ni P.X."/>
            <person name="Wu M."/>
        </authorList>
    </citation>
    <scope>NUCLEOTIDE SEQUENCE [LARGE SCALE GENOMIC DNA]</scope>
    <source>
        <strain evidence="14">DSM 22347 / JCM 15775 / CGMCC 1.7692 / B2</strain>
    </source>
</reference>